<evidence type="ECO:0000256" key="2">
    <source>
        <dbReference type="ARBA" id="ARBA00022630"/>
    </source>
</evidence>
<keyword evidence="9" id="KW-1185">Reference proteome</keyword>
<dbReference type="PRINTS" id="PR00370">
    <property type="entry name" value="FMOXYGENASE"/>
</dbReference>
<dbReference type="GO" id="GO:0004499">
    <property type="term" value="F:N,N-dimethylaniline monooxygenase activity"/>
    <property type="evidence" value="ECO:0007669"/>
    <property type="project" value="InterPro"/>
</dbReference>
<dbReference type="InterPro" id="IPR020946">
    <property type="entry name" value="Flavin_mOase-like"/>
</dbReference>
<dbReference type="InterPro" id="IPR036188">
    <property type="entry name" value="FAD/NAD-bd_sf"/>
</dbReference>
<evidence type="ECO:0000313" key="9">
    <source>
        <dbReference type="Proteomes" id="UP001244011"/>
    </source>
</evidence>
<reference evidence="8" key="1">
    <citation type="submission" date="2023-06" db="EMBL/GenBank/DDBJ databases">
        <title>Genome-scale phylogeny and comparative genomics of the fungal order Sordariales.</title>
        <authorList>
            <consortium name="Lawrence Berkeley National Laboratory"/>
            <person name="Hensen N."/>
            <person name="Bonometti L."/>
            <person name="Westerberg I."/>
            <person name="Brannstrom I.O."/>
            <person name="Guillou S."/>
            <person name="Cros-Aarteil S."/>
            <person name="Calhoun S."/>
            <person name="Haridas S."/>
            <person name="Kuo A."/>
            <person name="Mondo S."/>
            <person name="Pangilinan J."/>
            <person name="Riley R."/>
            <person name="Labutti K."/>
            <person name="Andreopoulos B."/>
            <person name="Lipzen A."/>
            <person name="Chen C."/>
            <person name="Yanf M."/>
            <person name="Daum C."/>
            <person name="Ng V."/>
            <person name="Clum A."/>
            <person name="Steindorff A."/>
            <person name="Ohm R."/>
            <person name="Martin F."/>
            <person name="Silar P."/>
            <person name="Natvig D."/>
            <person name="Lalanne C."/>
            <person name="Gautier V."/>
            <person name="Ament-Velasquez S.L."/>
            <person name="Kruys A."/>
            <person name="Hutchinson M.I."/>
            <person name="Powell A.J."/>
            <person name="Barry K."/>
            <person name="Miller A.N."/>
            <person name="Grigoriev I.V."/>
            <person name="Debuchy R."/>
            <person name="Gladieux P."/>
            <person name="Thoren M.H."/>
            <person name="Johannesson H."/>
        </authorList>
    </citation>
    <scope>NUCLEOTIDE SEQUENCE</scope>
    <source>
        <strain evidence="8">8032-3</strain>
    </source>
</reference>
<name>A0AAJ0C6Y9_9PEZI</name>
<dbReference type="InterPro" id="IPR045632">
    <property type="entry name" value="DUF6314"/>
</dbReference>
<keyword evidence="3" id="KW-0274">FAD</keyword>
<keyword evidence="2" id="KW-0285">Flavoprotein</keyword>
<proteinExistence type="inferred from homology"/>
<dbReference type="SUPFAM" id="SSF51905">
    <property type="entry name" value="FAD/NAD(P)-binding domain"/>
    <property type="match status" value="1"/>
</dbReference>
<evidence type="ECO:0000256" key="4">
    <source>
        <dbReference type="ARBA" id="ARBA00022857"/>
    </source>
</evidence>
<gene>
    <name evidence="8" type="ORF">QBC33DRAFT_312696</name>
</gene>
<accession>A0AAJ0C6Y9</accession>
<dbReference type="Gene3D" id="3.50.50.60">
    <property type="entry name" value="FAD/NAD(P)-binding domain"/>
    <property type="match status" value="1"/>
</dbReference>
<comment type="similarity">
    <text evidence="1">Belongs to the FMO family.</text>
</comment>
<dbReference type="RefSeq" id="XP_060286346.1">
    <property type="nucleotide sequence ID" value="XM_060423508.1"/>
</dbReference>
<dbReference type="InterPro" id="IPR000960">
    <property type="entry name" value="Flavin_mOase"/>
</dbReference>
<feature type="domain" description="DUF6314" evidence="7">
    <location>
        <begin position="578"/>
        <end position="752"/>
    </location>
</feature>
<dbReference type="GO" id="GO:0050661">
    <property type="term" value="F:NADP binding"/>
    <property type="evidence" value="ECO:0007669"/>
    <property type="project" value="InterPro"/>
</dbReference>
<dbReference type="GO" id="GO:0050660">
    <property type="term" value="F:flavin adenine dinucleotide binding"/>
    <property type="evidence" value="ECO:0007669"/>
    <property type="project" value="InterPro"/>
</dbReference>
<evidence type="ECO:0000256" key="5">
    <source>
        <dbReference type="ARBA" id="ARBA00023002"/>
    </source>
</evidence>
<dbReference type="Proteomes" id="UP001244011">
    <property type="component" value="Unassembled WGS sequence"/>
</dbReference>
<keyword evidence="4" id="KW-0521">NADP</keyword>
<protein>
    <recommendedName>
        <fullName evidence="7">DUF6314 domain-containing protein</fullName>
    </recommendedName>
</protein>
<sequence length="752" mass="82433">MRRATMAKTVGIVGAGPSGLVAAKTLLHDVPPGTFNVSIFEAQPRIGGLWPVRKDDAAGLVHPLMVANQSKHTVQFSDLAWEPDSPEFPRAWRVGQYLERYLERYCQDVELKLGTRVEAATPISALPGDGSPPTGWSLLVKSASGEVEERLFDYLLVATGYFGRPVLPSIGKTAAGIPTVHSSEYRDLQGLLGKAGGKGGKILVVGGQMSGVEIAGTIASHLSSAVNSPGPSPIPDPASYSIHHVIQRPVWVFPLHTSPKPNSLAPPFVPLDLSSYNLSNRPSPLINTQGHISPEAAHIANSIFRTVLGTDQSEFSSFLAMKLPEHSTQPYLAVSDNYLEFVRSGMIELSRGKLGGLDKQTATILPSMQRIDDIAAVVYATGFDASSSISFLPESVRQVLSVLPEDLNNTVALGFHGTHHPAVPHLGFVGFYRSPYWGVMEMQARFLAATWSAADGPSSPSLPATIQIALQADKSIERTLSIRHDPRASQFPMGDYPFLMQEFSTALSLPRHPPLGTMPPLPPASKPMDILTPARYPPRSPSAAQSAETRESLRQTHETALSALRGGRFVARAVFRSLLGRWALERDLVSKLPGHPSGHFSGTATFSPRDATADGRAAEADGVDGPGLEYLYVEEGDFRAANGLTFRATRRYVWRYDERRDKLSVWFVRTDDQKRADYLFHEIDFIVPEEPRDDDESDGRGWEAKSGHLCEADMYNVKYEFCFRAVNLHEWRIGYTVKGPKKDYTIEGVYRR</sequence>
<dbReference type="InterPro" id="IPR050346">
    <property type="entry name" value="FMO-like"/>
</dbReference>
<dbReference type="EMBL" id="MU839001">
    <property type="protein sequence ID" value="KAK1770133.1"/>
    <property type="molecule type" value="Genomic_DNA"/>
</dbReference>
<dbReference type="GeneID" id="85306695"/>
<dbReference type="AlphaFoldDB" id="A0AAJ0C6Y9"/>
<evidence type="ECO:0000256" key="6">
    <source>
        <dbReference type="SAM" id="MobiDB-lite"/>
    </source>
</evidence>
<evidence type="ECO:0000256" key="3">
    <source>
        <dbReference type="ARBA" id="ARBA00022827"/>
    </source>
</evidence>
<evidence type="ECO:0000256" key="1">
    <source>
        <dbReference type="ARBA" id="ARBA00009183"/>
    </source>
</evidence>
<dbReference type="PANTHER" id="PTHR23023">
    <property type="entry name" value="DIMETHYLANILINE MONOOXYGENASE"/>
    <property type="match status" value="1"/>
</dbReference>
<evidence type="ECO:0000259" key="7">
    <source>
        <dbReference type="Pfam" id="PF19834"/>
    </source>
</evidence>
<dbReference type="Pfam" id="PF19834">
    <property type="entry name" value="DUF6314"/>
    <property type="match status" value="1"/>
</dbReference>
<organism evidence="8 9">
    <name type="scientific">Phialemonium atrogriseum</name>
    <dbReference type="NCBI Taxonomy" id="1093897"/>
    <lineage>
        <taxon>Eukaryota</taxon>
        <taxon>Fungi</taxon>
        <taxon>Dikarya</taxon>
        <taxon>Ascomycota</taxon>
        <taxon>Pezizomycotina</taxon>
        <taxon>Sordariomycetes</taxon>
        <taxon>Sordariomycetidae</taxon>
        <taxon>Cephalothecales</taxon>
        <taxon>Cephalothecaceae</taxon>
        <taxon>Phialemonium</taxon>
    </lineage>
</organism>
<dbReference type="Pfam" id="PF00743">
    <property type="entry name" value="FMO-like"/>
    <property type="match status" value="1"/>
</dbReference>
<feature type="region of interest" description="Disordered" evidence="6">
    <location>
        <begin position="597"/>
        <end position="620"/>
    </location>
</feature>
<feature type="region of interest" description="Disordered" evidence="6">
    <location>
        <begin position="534"/>
        <end position="554"/>
    </location>
</feature>
<keyword evidence="5" id="KW-0560">Oxidoreductase</keyword>
<evidence type="ECO:0000313" key="8">
    <source>
        <dbReference type="EMBL" id="KAK1770133.1"/>
    </source>
</evidence>
<comment type="caution">
    <text evidence="8">The sequence shown here is derived from an EMBL/GenBank/DDBJ whole genome shotgun (WGS) entry which is preliminary data.</text>
</comment>